<dbReference type="SUPFAM" id="SSF50156">
    <property type="entry name" value="PDZ domain-like"/>
    <property type="match status" value="1"/>
</dbReference>
<dbReference type="PROSITE" id="PS50106">
    <property type="entry name" value="PDZ"/>
    <property type="match status" value="1"/>
</dbReference>
<dbReference type="Proteomes" id="UP001500523">
    <property type="component" value="Unassembled WGS sequence"/>
</dbReference>
<proteinExistence type="predicted"/>
<feature type="domain" description="PDZ" evidence="1">
    <location>
        <begin position="40"/>
        <end position="86"/>
    </location>
</feature>
<gene>
    <name evidence="2" type="ORF">GCM10022268_06760</name>
</gene>
<dbReference type="InterPro" id="IPR036034">
    <property type="entry name" value="PDZ_sf"/>
</dbReference>
<protein>
    <recommendedName>
        <fullName evidence="1">PDZ domain-containing protein</fullName>
    </recommendedName>
</protein>
<sequence length="112" mass="11501">MNDVRRLGRVALALALPALLVAALALHGMRGQRIAMQARLGATFAGVRPVVVTSLRRGGPADHAGLAVGDVVETIDGHPAGSLAGLDRAVASGTPAAVRIRRGTREIGVIVW</sequence>
<accession>A0ABP7D6Y1</accession>
<reference evidence="3" key="1">
    <citation type="journal article" date="2019" name="Int. J. Syst. Evol. Microbiol.">
        <title>The Global Catalogue of Microorganisms (GCM) 10K type strain sequencing project: providing services to taxonomists for standard genome sequencing and annotation.</title>
        <authorList>
            <consortium name="The Broad Institute Genomics Platform"/>
            <consortium name="The Broad Institute Genome Sequencing Center for Infectious Disease"/>
            <person name="Wu L."/>
            <person name="Ma J."/>
        </authorList>
    </citation>
    <scope>NUCLEOTIDE SEQUENCE [LARGE SCALE GENOMIC DNA]</scope>
    <source>
        <strain evidence="3">JCM 17498</strain>
    </source>
</reference>
<keyword evidence="3" id="KW-1185">Reference proteome</keyword>
<dbReference type="SMART" id="SM00228">
    <property type="entry name" value="PDZ"/>
    <property type="match status" value="1"/>
</dbReference>
<comment type="caution">
    <text evidence="2">The sequence shown here is derived from an EMBL/GenBank/DDBJ whole genome shotgun (WGS) entry which is preliminary data.</text>
</comment>
<evidence type="ECO:0000259" key="1">
    <source>
        <dbReference type="PROSITE" id="PS50106"/>
    </source>
</evidence>
<name>A0ABP7D6Y1_9SPHN</name>
<dbReference type="Gene3D" id="2.30.42.10">
    <property type="match status" value="1"/>
</dbReference>
<evidence type="ECO:0000313" key="2">
    <source>
        <dbReference type="EMBL" id="GAA3699180.1"/>
    </source>
</evidence>
<dbReference type="RefSeq" id="WP_344691986.1">
    <property type="nucleotide sequence ID" value="NZ_BAABBF010000002.1"/>
</dbReference>
<dbReference type="InterPro" id="IPR041489">
    <property type="entry name" value="PDZ_6"/>
</dbReference>
<evidence type="ECO:0000313" key="3">
    <source>
        <dbReference type="Proteomes" id="UP001500523"/>
    </source>
</evidence>
<dbReference type="Pfam" id="PF17820">
    <property type="entry name" value="PDZ_6"/>
    <property type="match status" value="1"/>
</dbReference>
<dbReference type="InterPro" id="IPR001478">
    <property type="entry name" value="PDZ"/>
</dbReference>
<organism evidence="2 3">
    <name type="scientific">Sphingomonas cynarae</name>
    <dbReference type="NCBI Taxonomy" id="930197"/>
    <lineage>
        <taxon>Bacteria</taxon>
        <taxon>Pseudomonadati</taxon>
        <taxon>Pseudomonadota</taxon>
        <taxon>Alphaproteobacteria</taxon>
        <taxon>Sphingomonadales</taxon>
        <taxon>Sphingomonadaceae</taxon>
        <taxon>Sphingomonas</taxon>
    </lineage>
</organism>
<dbReference type="EMBL" id="BAABBF010000002">
    <property type="protein sequence ID" value="GAA3699180.1"/>
    <property type="molecule type" value="Genomic_DNA"/>
</dbReference>